<gene>
    <name evidence="1" type="primary">PUS1</name>
    <name evidence="1" type="ORF">FBU59_006732</name>
</gene>
<dbReference type="EMBL" id="JANBPW010006034">
    <property type="protein sequence ID" value="KAJ1931375.1"/>
    <property type="molecule type" value="Genomic_DNA"/>
</dbReference>
<name>A0ACC1IZC8_9FUNG</name>
<reference evidence="1" key="1">
    <citation type="submission" date="2022-07" db="EMBL/GenBank/DDBJ databases">
        <title>Phylogenomic reconstructions and comparative analyses of Kickxellomycotina fungi.</title>
        <authorList>
            <person name="Reynolds N.K."/>
            <person name="Stajich J.E."/>
            <person name="Barry K."/>
            <person name="Grigoriev I.V."/>
            <person name="Crous P."/>
            <person name="Smith M.E."/>
        </authorList>
    </citation>
    <scope>NUCLEOTIDE SEQUENCE</scope>
    <source>
        <strain evidence="1">NRRL 5244</strain>
    </source>
</reference>
<evidence type="ECO:0000313" key="2">
    <source>
        <dbReference type="Proteomes" id="UP001150603"/>
    </source>
</evidence>
<comment type="caution">
    <text evidence="1">The sequence shown here is derived from an EMBL/GenBank/DDBJ whole genome shotgun (WGS) entry which is preliminary data.</text>
</comment>
<organism evidence="1 2">
    <name type="scientific">Linderina macrospora</name>
    <dbReference type="NCBI Taxonomy" id="4868"/>
    <lineage>
        <taxon>Eukaryota</taxon>
        <taxon>Fungi</taxon>
        <taxon>Fungi incertae sedis</taxon>
        <taxon>Zoopagomycota</taxon>
        <taxon>Kickxellomycotina</taxon>
        <taxon>Kickxellomycetes</taxon>
        <taxon>Kickxellales</taxon>
        <taxon>Kickxellaceae</taxon>
        <taxon>Linderina</taxon>
    </lineage>
</organism>
<keyword evidence="2" id="KW-1185">Reference proteome</keyword>
<accession>A0ACC1IZC8</accession>
<sequence>MPETLPVAAESAAQPVEEKQPEPQPTADSTDAAEPPKRKNNRAQTCKDRREYAKKVRIDRAAEYAATDSPRQSTSSEPRQPKRKVALLMGFCGTGYQGMQVNPNAQTIEGDLFRALVDAGAVSADNAEDQKKVQFQRAARTDKGVHAAGQAVSLKMIIEDPEIVSKINEKLPEQIRVWGYVRVIRSFNAKTMCDSRVYEYLLPTYVFMPPSERNAEIARTVAYGEREV</sequence>
<evidence type="ECO:0000313" key="1">
    <source>
        <dbReference type="EMBL" id="KAJ1931375.1"/>
    </source>
</evidence>
<protein>
    <submittedName>
        <fullName evidence="1">tRNA pseudouridine synthase 1</fullName>
    </submittedName>
</protein>
<proteinExistence type="predicted"/>
<dbReference type="Proteomes" id="UP001150603">
    <property type="component" value="Unassembled WGS sequence"/>
</dbReference>
<feature type="non-terminal residue" evidence="1">
    <location>
        <position position="228"/>
    </location>
</feature>